<dbReference type="GO" id="GO:0003677">
    <property type="term" value="F:DNA binding"/>
    <property type="evidence" value="ECO:0007669"/>
    <property type="project" value="InterPro"/>
</dbReference>
<evidence type="ECO:0000256" key="2">
    <source>
        <dbReference type="ARBA" id="ARBA00023242"/>
    </source>
</evidence>
<gene>
    <name evidence="4" type="ORF">TEA_022661</name>
</gene>
<keyword evidence="2" id="KW-0539">Nucleus</keyword>
<accession>A0A4S4DPK5</accession>
<organism evidence="4 5">
    <name type="scientific">Camellia sinensis var. sinensis</name>
    <name type="common">China tea</name>
    <dbReference type="NCBI Taxonomy" id="542762"/>
    <lineage>
        <taxon>Eukaryota</taxon>
        <taxon>Viridiplantae</taxon>
        <taxon>Streptophyta</taxon>
        <taxon>Embryophyta</taxon>
        <taxon>Tracheophyta</taxon>
        <taxon>Spermatophyta</taxon>
        <taxon>Magnoliopsida</taxon>
        <taxon>eudicotyledons</taxon>
        <taxon>Gunneridae</taxon>
        <taxon>Pentapetalae</taxon>
        <taxon>asterids</taxon>
        <taxon>Ericales</taxon>
        <taxon>Theaceae</taxon>
        <taxon>Camellia</taxon>
    </lineage>
</organism>
<sequence>MFASTVGDESSLASDGLDRNKSERDNFLLVSESSYGEKVEGKTGEKVNAKVVKIGILHRIVLGVCRITTIPVENIKRKKKRSDCNQRRKEEEQQRSHNNDLQVNATSPDFQTVVKEEEDMENKAKPISSFELKNVILAFKKGGCKRKRKRKRKSKMSKEKEEEPKAKRNYTRNEGTKREGDSTSSHFQLVVKEETKGVDGPVVSSINLNTNPGTFTVPTTTCGKLASEAVFRVEIDESHRNGSGSGSGSGNGQRRKNRKEGKHHEKTSNECSDGERGMISGSSIKVELTSPIIAINSNQNEVSGAVHLFDHNEEDVKKKRGMDDGCCSKDLNSEIVSPYPPKGVEKVINVLEKTRQSSFLIKGKVNTLKPVNNGEDIVVNRPRIEDVLSQFIYKGSFQQNGQDNNCVKSPVLHPHSEKVTIKENGDVEDNKQKRTESSFVAKKKIDPFSSTNMKGGEENLNETVSEKILSKKIRKDEKGKKKAHEKVRVVSSYFNTSTGKQVMPDEEKHLKIKFPKQCMKKCPTEVRISHYFHNVSPMEEENAISDSSESRTECIVLPKKAQRATLVKLVLSAAQNRGQAYKRRTPDNTWKPPRSPFSLLQEDHAHDLWRVLVICMLLNRTTGVQHNPRASRCPRIESPPVTALEEQPVESMTMQNIDLIIDSTADENTYGGWTTYPDATLLLQNSKNDLLRITYSPNPVRKSKITLTLFLTIHLISEGVGGRAFGQPPSLTLQDGWWPSIVDQDKASYIRAILFVSKCEDCFGGCHKGDRKVIQTLGLQRKRSVMIHCFSQEYLGECWTHVTQLHDVGNQVFNSCHGQDSPLYAALPKLQPELWLRKCCLRDPWIKNVSKGIASSQHLQLLYHHSLQSPELPQPPACAHQSFHENPPQILTSSYDASSYVLEQIELVDLLHHYQSTNNTSSK</sequence>
<dbReference type="STRING" id="542762.A0A4S4DPK5"/>
<reference evidence="4 5" key="1">
    <citation type="journal article" date="2018" name="Proc. Natl. Acad. Sci. U.S.A.">
        <title>Draft genome sequence of Camellia sinensis var. sinensis provides insights into the evolution of the tea genome and tea quality.</title>
        <authorList>
            <person name="Wei C."/>
            <person name="Yang H."/>
            <person name="Wang S."/>
            <person name="Zhao J."/>
            <person name="Liu C."/>
            <person name="Gao L."/>
            <person name="Xia E."/>
            <person name="Lu Y."/>
            <person name="Tai Y."/>
            <person name="She G."/>
            <person name="Sun J."/>
            <person name="Cao H."/>
            <person name="Tong W."/>
            <person name="Gao Q."/>
            <person name="Li Y."/>
            <person name="Deng W."/>
            <person name="Jiang X."/>
            <person name="Wang W."/>
            <person name="Chen Q."/>
            <person name="Zhang S."/>
            <person name="Li H."/>
            <person name="Wu J."/>
            <person name="Wang P."/>
            <person name="Li P."/>
            <person name="Shi C."/>
            <person name="Zheng F."/>
            <person name="Jian J."/>
            <person name="Huang B."/>
            <person name="Shan D."/>
            <person name="Shi M."/>
            <person name="Fang C."/>
            <person name="Yue Y."/>
            <person name="Li F."/>
            <person name="Li D."/>
            <person name="Wei S."/>
            <person name="Han B."/>
            <person name="Jiang C."/>
            <person name="Yin Y."/>
            <person name="Xia T."/>
            <person name="Zhang Z."/>
            <person name="Bennetzen J.L."/>
            <person name="Zhao S."/>
            <person name="Wan X."/>
        </authorList>
    </citation>
    <scope>NUCLEOTIDE SEQUENCE [LARGE SCALE GENOMIC DNA]</scope>
    <source>
        <strain evidence="5">cv. Shuchazao</strain>
        <tissue evidence="4">Leaf</tissue>
    </source>
</reference>
<feature type="compositionally biased region" description="Low complexity" evidence="3">
    <location>
        <begin position="209"/>
        <end position="220"/>
    </location>
</feature>
<feature type="region of interest" description="Disordered" evidence="3">
    <location>
        <begin position="143"/>
        <end position="186"/>
    </location>
</feature>
<dbReference type="InterPro" id="IPR045138">
    <property type="entry name" value="MeCP2/MBD4"/>
</dbReference>
<evidence type="ECO:0000256" key="1">
    <source>
        <dbReference type="ARBA" id="ARBA00004123"/>
    </source>
</evidence>
<dbReference type="AlphaFoldDB" id="A0A4S4DPK5"/>
<dbReference type="Proteomes" id="UP000306102">
    <property type="component" value="Unassembled WGS sequence"/>
</dbReference>
<dbReference type="PANTHER" id="PTHR15074:SF0">
    <property type="entry name" value="METHYL-CPG-BINDING DOMAIN PROTEIN 4-LIKE PROTEIN"/>
    <property type="match status" value="1"/>
</dbReference>
<feature type="compositionally biased region" description="Basic and acidic residues" evidence="3">
    <location>
        <begin position="262"/>
        <end position="276"/>
    </location>
</feature>
<feature type="compositionally biased region" description="Basic and acidic residues" evidence="3">
    <location>
        <begin position="82"/>
        <end position="98"/>
    </location>
</feature>
<evidence type="ECO:0000256" key="3">
    <source>
        <dbReference type="SAM" id="MobiDB-lite"/>
    </source>
</evidence>
<dbReference type="Gene3D" id="1.10.340.30">
    <property type="entry name" value="Hypothetical protein, domain 2"/>
    <property type="match status" value="1"/>
</dbReference>
<evidence type="ECO:0000313" key="4">
    <source>
        <dbReference type="EMBL" id="THG04604.1"/>
    </source>
</evidence>
<feature type="region of interest" description="Disordered" evidence="3">
    <location>
        <begin position="236"/>
        <end position="278"/>
    </location>
</feature>
<protein>
    <submittedName>
        <fullName evidence="4">Uncharacterized protein</fullName>
    </submittedName>
</protein>
<dbReference type="EMBL" id="SDRB02010739">
    <property type="protein sequence ID" value="THG04604.1"/>
    <property type="molecule type" value="Genomic_DNA"/>
</dbReference>
<comment type="subcellular location">
    <subcellularLocation>
        <location evidence="1">Nucleus</location>
    </subcellularLocation>
</comment>
<dbReference type="GO" id="GO:0005634">
    <property type="term" value="C:nucleus"/>
    <property type="evidence" value="ECO:0007669"/>
    <property type="project" value="UniProtKB-SubCell"/>
</dbReference>
<keyword evidence="5" id="KW-1185">Reference proteome</keyword>
<feature type="compositionally biased region" description="Basic residues" evidence="3">
    <location>
        <begin position="143"/>
        <end position="155"/>
    </location>
</feature>
<name>A0A4S4DPK5_CAMSN</name>
<evidence type="ECO:0000313" key="5">
    <source>
        <dbReference type="Proteomes" id="UP000306102"/>
    </source>
</evidence>
<comment type="caution">
    <text evidence="4">The sequence shown here is derived from an EMBL/GenBank/DDBJ whole genome shotgun (WGS) entry which is preliminary data.</text>
</comment>
<feature type="compositionally biased region" description="Basic and acidic residues" evidence="3">
    <location>
        <begin position="156"/>
        <end position="166"/>
    </location>
</feature>
<feature type="region of interest" description="Disordered" evidence="3">
    <location>
        <begin position="200"/>
        <end position="220"/>
    </location>
</feature>
<dbReference type="PANTHER" id="PTHR15074">
    <property type="entry name" value="METHYL-CPG-BINDING PROTEIN"/>
    <property type="match status" value="1"/>
</dbReference>
<proteinExistence type="predicted"/>
<feature type="compositionally biased region" description="Polar residues" evidence="3">
    <location>
        <begin position="99"/>
        <end position="108"/>
    </location>
</feature>
<feature type="region of interest" description="Disordered" evidence="3">
    <location>
        <begin position="78"/>
        <end position="108"/>
    </location>
</feature>